<dbReference type="EMBL" id="JAPDGR010003643">
    <property type="protein sequence ID" value="KAJ2970505.1"/>
    <property type="molecule type" value="Genomic_DNA"/>
</dbReference>
<comment type="caution">
    <text evidence="1">The sequence shown here is derived from an EMBL/GenBank/DDBJ whole genome shotgun (WGS) entry which is preliminary data.</text>
</comment>
<proteinExistence type="predicted"/>
<gene>
    <name evidence="1" type="ORF">NUW58_g9675</name>
</gene>
<evidence type="ECO:0000313" key="2">
    <source>
        <dbReference type="Proteomes" id="UP001143856"/>
    </source>
</evidence>
<sequence>MLSDTDRRLAEELSAAKYKELGVEPPIGQTIHPDVMDGLLQKHGLITNEELLGKLEQGAKEGSSLDQMIYEFEQQNPDNIKAHQVFFENAKDDQDYQRIRCTGITTDELIQTGSFSMSNDVVMDLDNPIHPARGAATVEYELMTASRKYENDALWDAVQPALRLVSLVLSKKPPLLEALMNMNTRQPIPASEDDRPEVEKKGSELAKYVLEEDIDMSKTFPMIRELTEKFNYDWKANVWRVLDEALVLELDSCYGLVYNLPHRDDVADDPGAAEFNYGSTGAYRRTGHHNRRWIKIKLGIDLLWPLLAPQYSQSEKMVCTYVVATTLLHEFAHAVCQATAFLTREEYGNVEGQDPEIMELLQSMKGVLFDPADWNDNEPFFQGLPTAEVGEDFEDSLWGRTSNLQSTSSGLPRFMENIVILAGRDVHPETHGDDRKAGLFPILLHSIPVSLPYVAKFFRKSFWEEEFEAYGFSALKIAPDNLVQKTLAWRYRVDNPLSVAVFGKSLSSFLKAVPEILGSSRQHVLGQYLESLKLELLYQAQYDLWWKKEIENWKQEEIYPLEGKVELLEKELEKVSLLRAERERTDKASQTHFYSQYYDSVDASAGNVMGLGEWQQDVARRYHEMFRYGGTLMQRLLVVHNQMQDELGKLQRLCFYLLSVKPPSTLYHVKPKDGKKDTAVSQLYERAERFHNVALQVSKQLGRISGSSVLENISDKWNQWQDRFKTDAIQYGQLMQWLLDGEKPTFSPLDIPAKARFHRLPTAQWKPVSERYKKMAAREYNRAPWACAR</sequence>
<evidence type="ECO:0000313" key="1">
    <source>
        <dbReference type="EMBL" id="KAJ2970505.1"/>
    </source>
</evidence>
<organism evidence="1 2">
    <name type="scientific">Xylaria curta</name>
    <dbReference type="NCBI Taxonomy" id="42375"/>
    <lineage>
        <taxon>Eukaryota</taxon>
        <taxon>Fungi</taxon>
        <taxon>Dikarya</taxon>
        <taxon>Ascomycota</taxon>
        <taxon>Pezizomycotina</taxon>
        <taxon>Sordariomycetes</taxon>
        <taxon>Xylariomycetidae</taxon>
        <taxon>Xylariales</taxon>
        <taxon>Xylariaceae</taxon>
        <taxon>Xylaria</taxon>
    </lineage>
</organism>
<name>A0ACC1MU06_9PEZI</name>
<dbReference type="Proteomes" id="UP001143856">
    <property type="component" value="Unassembled WGS sequence"/>
</dbReference>
<reference evidence="1" key="1">
    <citation type="submission" date="2022-10" db="EMBL/GenBank/DDBJ databases">
        <title>Genome Sequence of Xylaria curta.</title>
        <authorList>
            <person name="Buettner E."/>
        </authorList>
    </citation>
    <scope>NUCLEOTIDE SEQUENCE</scope>
    <source>
        <strain evidence="1">Babe10</strain>
    </source>
</reference>
<accession>A0ACC1MU06</accession>
<keyword evidence="2" id="KW-1185">Reference proteome</keyword>
<protein>
    <submittedName>
        <fullName evidence="1">Uncharacterized protein</fullName>
    </submittedName>
</protein>